<dbReference type="EMBL" id="MQWB01000001">
    <property type="protein sequence ID" value="OZC01776.1"/>
    <property type="molecule type" value="Genomic_DNA"/>
</dbReference>
<keyword evidence="7 9" id="KW-0472">Membrane</keyword>
<keyword evidence="6 9" id="KW-1133">Transmembrane helix</keyword>
<sequence length="443" mass="45836">METRGLATPPEARAAQASGVSGAPPGGSPGEAPSARGVVLQGLLALGGLAALVLLVVMLGDGLNPLVLAGVGAILLWPIRAHKAGRAMLLAIGAVVAVYMVRTLAGVLAPFVGVFVLAYLLNPAVNWAERRWNVPRWASTATLTFVAVGAFAAVLLLLVPAFVGQIESLAASALGLVADFPQWVGRTSALDPLEEAGLIEREALVTDLGTFLPQQIQSVAGSLPALVGSLTKSVGALIGVVTIAALLPVVLYYSLKDYAELRDGLVKLFPRYRGDRTYLTRIAHVVGSYLRGQLTISAISALLVGIPAALFGLPFSLLLGLLAGLLNMVPSLGSILTYVFGISLMLLFGTLGDVAIVIGILAGQAIVEQSLLTPNIMSQQVGLHPVVVMLSLFVFSAFFGLVGFIIAVPMTALLASAVEAYREAFVLDIAAGEEPVIVTPEAA</sequence>
<evidence type="ECO:0000256" key="6">
    <source>
        <dbReference type="ARBA" id="ARBA00022989"/>
    </source>
</evidence>
<evidence type="ECO:0000313" key="11">
    <source>
        <dbReference type="Proteomes" id="UP000216446"/>
    </source>
</evidence>
<name>A0A259TVP3_9BACT</name>
<keyword evidence="11" id="KW-1185">Reference proteome</keyword>
<dbReference type="OrthoDB" id="1493255at2"/>
<protein>
    <recommendedName>
        <fullName evidence="12">AI-2E family transporter</fullName>
    </recommendedName>
</protein>
<accession>A0A259TVP3</accession>
<evidence type="ECO:0008006" key="12">
    <source>
        <dbReference type="Google" id="ProtNLM"/>
    </source>
</evidence>
<dbReference type="PANTHER" id="PTHR21716:SF53">
    <property type="entry name" value="PERMEASE PERM-RELATED"/>
    <property type="match status" value="1"/>
</dbReference>
<evidence type="ECO:0000313" key="10">
    <source>
        <dbReference type="EMBL" id="OZC01776.1"/>
    </source>
</evidence>
<evidence type="ECO:0000256" key="5">
    <source>
        <dbReference type="ARBA" id="ARBA00022692"/>
    </source>
</evidence>
<proteinExistence type="inferred from homology"/>
<comment type="subcellular location">
    <subcellularLocation>
        <location evidence="1">Cell membrane</location>
        <topology evidence="1">Multi-pass membrane protein</topology>
    </subcellularLocation>
</comment>
<reference evidence="10 11" key="1">
    <citation type="submission" date="2016-11" db="EMBL/GenBank/DDBJ databases">
        <title>Study of marine rhodopsin-containing bacteria.</title>
        <authorList>
            <person name="Yoshizawa S."/>
            <person name="Kumagai Y."/>
            <person name="Kogure K."/>
        </authorList>
    </citation>
    <scope>NUCLEOTIDE SEQUENCE [LARGE SCALE GENOMIC DNA]</scope>
    <source>
        <strain evidence="10 11">SG-29</strain>
    </source>
</reference>
<gene>
    <name evidence="10" type="ORF">BSZ36_01500</name>
</gene>
<dbReference type="RefSeq" id="WP_094545397.1">
    <property type="nucleotide sequence ID" value="NZ_MQWB01000001.1"/>
</dbReference>
<evidence type="ECO:0000256" key="4">
    <source>
        <dbReference type="ARBA" id="ARBA00022475"/>
    </source>
</evidence>
<feature type="transmembrane region" description="Helical" evidence="9">
    <location>
        <begin position="63"/>
        <end position="81"/>
    </location>
</feature>
<evidence type="ECO:0000256" key="2">
    <source>
        <dbReference type="ARBA" id="ARBA00009773"/>
    </source>
</evidence>
<evidence type="ECO:0000256" key="7">
    <source>
        <dbReference type="ARBA" id="ARBA00023136"/>
    </source>
</evidence>
<feature type="transmembrane region" description="Helical" evidence="9">
    <location>
        <begin position="88"/>
        <end position="121"/>
    </location>
</feature>
<comment type="caution">
    <text evidence="10">The sequence shown here is derived from an EMBL/GenBank/DDBJ whole genome shotgun (WGS) entry which is preliminary data.</text>
</comment>
<evidence type="ECO:0000256" key="9">
    <source>
        <dbReference type="SAM" id="Phobius"/>
    </source>
</evidence>
<feature type="transmembrane region" description="Helical" evidence="9">
    <location>
        <begin position="338"/>
        <end position="366"/>
    </location>
</feature>
<keyword evidence="4" id="KW-1003">Cell membrane</keyword>
<dbReference type="InterPro" id="IPR002549">
    <property type="entry name" value="AI-2E-like"/>
</dbReference>
<dbReference type="AlphaFoldDB" id="A0A259TVP3"/>
<evidence type="ECO:0000256" key="3">
    <source>
        <dbReference type="ARBA" id="ARBA00022448"/>
    </source>
</evidence>
<evidence type="ECO:0000256" key="8">
    <source>
        <dbReference type="SAM" id="MobiDB-lite"/>
    </source>
</evidence>
<organism evidence="10 11">
    <name type="scientific">Rubricoccus marinus</name>
    <dbReference type="NCBI Taxonomy" id="716817"/>
    <lineage>
        <taxon>Bacteria</taxon>
        <taxon>Pseudomonadati</taxon>
        <taxon>Rhodothermota</taxon>
        <taxon>Rhodothermia</taxon>
        <taxon>Rhodothermales</taxon>
        <taxon>Rubricoccaceae</taxon>
        <taxon>Rubricoccus</taxon>
    </lineage>
</organism>
<keyword evidence="3" id="KW-0813">Transport</keyword>
<feature type="transmembrane region" description="Helical" evidence="9">
    <location>
        <begin position="386"/>
        <end position="415"/>
    </location>
</feature>
<feature type="transmembrane region" description="Helical" evidence="9">
    <location>
        <begin position="38"/>
        <end position="57"/>
    </location>
</feature>
<dbReference type="Pfam" id="PF01594">
    <property type="entry name" value="AI-2E_transport"/>
    <property type="match status" value="1"/>
</dbReference>
<dbReference type="InParanoid" id="A0A259TVP3"/>
<evidence type="ECO:0000256" key="1">
    <source>
        <dbReference type="ARBA" id="ARBA00004651"/>
    </source>
</evidence>
<feature type="transmembrane region" description="Helical" evidence="9">
    <location>
        <begin position="234"/>
        <end position="255"/>
    </location>
</feature>
<dbReference type="FunCoup" id="A0A259TVP3">
    <property type="interactions" value="158"/>
</dbReference>
<feature type="transmembrane region" description="Helical" evidence="9">
    <location>
        <begin position="141"/>
        <end position="163"/>
    </location>
</feature>
<dbReference type="PANTHER" id="PTHR21716">
    <property type="entry name" value="TRANSMEMBRANE PROTEIN"/>
    <property type="match status" value="1"/>
</dbReference>
<feature type="transmembrane region" description="Helical" evidence="9">
    <location>
        <begin position="298"/>
        <end position="326"/>
    </location>
</feature>
<feature type="compositionally biased region" description="Low complexity" evidence="8">
    <location>
        <begin position="14"/>
        <end position="23"/>
    </location>
</feature>
<dbReference type="GO" id="GO:0055085">
    <property type="term" value="P:transmembrane transport"/>
    <property type="evidence" value="ECO:0007669"/>
    <property type="project" value="TreeGrafter"/>
</dbReference>
<dbReference type="GO" id="GO:0005886">
    <property type="term" value="C:plasma membrane"/>
    <property type="evidence" value="ECO:0007669"/>
    <property type="project" value="UniProtKB-SubCell"/>
</dbReference>
<comment type="similarity">
    <text evidence="2">Belongs to the autoinducer-2 exporter (AI-2E) (TC 2.A.86) family.</text>
</comment>
<dbReference type="Proteomes" id="UP000216446">
    <property type="component" value="Unassembled WGS sequence"/>
</dbReference>
<keyword evidence="5 9" id="KW-0812">Transmembrane</keyword>
<feature type="region of interest" description="Disordered" evidence="8">
    <location>
        <begin position="1"/>
        <end position="32"/>
    </location>
</feature>